<dbReference type="GO" id="GO:0015562">
    <property type="term" value="F:efflux transmembrane transporter activity"/>
    <property type="evidence" value="ECO:0007669"/>
    <property type="project" value="TreeGrafter"/>
</dbReference>
<dbReference type="Pfam" id="PF25973">
    <property type="entry name" value="BSH_CzcB"/>
    <property type="match status" value="1"/>
</dbReference>
<dbReference type="PANTHER" id="PTHR30469:SF38">
    <property type="entry name" value="HLYD FAMILY SECRETION PROTEIN"/>
    <property type="match status" value="1"/>
</dbReference>
<dbReference type="GO" id="GO:1990281">
    <property type="term" value="C:efflux pump complex"/>
    <property type="evidence" value="ECO:0007669"/>
    <property type="project" value="TreeGrafter"/>
</dbReference>
<dbReference type="InterPro" id="IPR058647">
    <property type="entry name" value="BSH_CzcB-like"/>
</dbReference>
<evidence type="ECO:0000259" key="3">
    <source>
        <dbReference type="Pfam" id="PF25973"/>
    </source>
</evidence>
<evidence type="ECO:0000259" key="2">
    <source>
        <dbReference type="Pfam" id="PF25954"/>
    </source>
</evidence>
<evidence type="ECO:0000313" key="5">
    <source>
        <dbReference type="Proteomes" id="UP001228113"/>
    </source>
</evidence>
<dbReference type="InterPro" id="IPR058792">
    <property type="entry name" value="Beta-barrel_RND_2"/>
</dbReference>
<evidence type="ECO:0000313" key="4">
    <source>
        <dbReference type="EMBL" id="BDU78254.1"/>
    </source>
</evidence>
<dbReference type="AlphaFoldDB" id="A0AA48GXT2"/>
<protein>
    <submittedName>
        <fullName evidence="4">Hemolysin secretion protein D</fullName>
    </submittedName>
</protein>
<comment type="similarity">
    <text evidence="1">Belongs to the membrane fusion protein (MFP) (TC 8.A.1) family.</text>
</comment>
<gene>
    <name evidence="4" type="ORF">METESE_32120</name>
</gene>
<dbReference type="RefSeq" id="WP_316410638.1">
    <property type="nucleotide sequence ID" value="NZ_AP027081.1"/>
</dbReference>
<dbReference type="NCBIfam" id="TIGR01730">
    <property type="entry name" value="RND_mfp"/>
    <property type="match status" value="1"/>
</dbReference>
<dbReference type="InterPro" id="IPR006143">
    <property type="entry name" value="RND_pump_MFP"/>
</dbReference>
<dbReference type="EMBL" id="AP027081">
    <property type="protein sequence ID" value="BDU78254.1"/>
    <property type="molecule type" value="Genomic_DNA"/>
</dbReference>
<dbReference type="Proteomes" id="UP001228113">
    <property type="component" value="Chromosome"/>
</dbReference>
<reference evidence="4" key="1">
    <citation type="journal article" date="2023" name="Int. J. Syst. Evol. Microbiol.">
        <title>Mesoterricola silvestris gen. nov., sp. nov., Mesoterricola sediminis sp. nov., Geothrix oryzae sp. nov., Geothrix edaphica sp. nov., Geothrix rubra sp. nov., and Geothrix limicola sp. nov., six novel members of Acidobacteriota isolated from soils.</title>
        <authorList>
            <person name="Itoh H."/>
            <person name="Sugisawa Y."/>
            <person name="Mise K."/>
            <person name="Xu Z."/>
            <person name="Kuniyasu M."/>
            <person name="Ushijima N."/>
            <person name="Kawano K."/>
            <person name="Kobayashi E."/>
            <person name="Shiratori Y."/>
            <person name="Masuda Y."/>
            <person name="Senoo K."/>
        </authorList>
    </citation>
    <scope>NUCLEOTIDE SEQUENCE</scope>
    <source>
        <strain evidence="4">W786</strain>
    </source>
</reference>
<dbReference type="PANTHER" id="PTHR30469">
    <property type="entry name" value="MULTIDRUG RESISTANCE PROTEIN MDTA"/>
    <property type="match status" value="1"/>
</dbReference>
<dbReference type="Gene3D" id="2.40.30.170">
    <property type="match status" value="1"/>
</dbReference>
<keyword evidence="5" id="KW-1185">Reference proteome</keyword>
<dbReference type="Pfam" id="PF25954">
    <property type="entry name" value="Beta-barrel_RND_2"/>
    <property type="match status" value="1"/>
</dbReference>
<dbReference type="KEGG" id="msea:METESE_32120"/>
<dbReference type="SUPFAM" id="SSF111369">
    <property type="entry name" value="HlyD-like secretion proteins"/>
    <property type="match status" value="1"/>
</dbReference>
<sequence>MADGSPKPVFKKRFPWGWVLLATVAGLAVAGMVAARNAPLRLAISRPTVFQAGERNPVLTASGYLVARHRATLSAKVPGRLAWLGVEEGTRVTKGQIIARLEAPDLEASRAQVEASLRQAELDRDRGETLFKEGVLDRASLDRLRTAVSTLKAQLAYQDALLENMVLRAPFTGTVTQKLSEVGETVSPGTAGGANAINAIATLADFDSLELEVEVNETGLPRLKRGMPAEIRVDALDAEPGAKPLRGTLREIYPASNRQKATVLVRVALVDRHPLLVPDMGAKVTFMGEPFAERAVYVGREQLVARDGATFVWTVENGRAVLRKVEAGAENPVGCQVKGIPPDLPLLVVPQEVKLEPGKRVAPKER</sequence>
<feature type="domain" description="CzcB-like barrel-sandwich hybrid" evidence="3">
    <location>
        <begin position="71"/>
        <end position="188"/>
    </location>
</feature>
<accession>A0AA48GXT2</accession>
<dbReference type="Gene3D" id="1.10.287.470">
    <property type="entry name" value="Helix hairpin bin"/>
    <property type="match status" value="1"/>
</dbReference>
<dbReference type="Gene3D" id="2.40.50.100">
    <property type="match status" value="1"/>
</dbReference>
<feature type="domain" description="CusB-like beta-barrel" evidence="2">
    <location>
        <begin position="211"/>
        <end position="289"/>
    </location>
</feature>
<name>A0AA48GXT2_9BACT</name>
<organism evidence="4 5">
    <name type="scientific">Mesoterricola sediminis</name>
    <dbReference type="NCBI Taxonomy" id="2927980"/>
    <lineage>
        <taxon>Bacteria</taxon>
        <taxon>Pseudomonadati</taxon>
        <taxon>Acidobacteriota</taxon>
        <taxon>Holophagae</taxon>
        <taxon>Holophagales</taxon>
        <taxon>Holophagaceae</taxon>
        <taxon>Mesoterricola</taxon>
    </lineage>
</organism>
<proteinExistence type="inferred from homology"/>
<evidence type="ECO:0000256" key="1">
    <source>
        <dbReference type="ARBA" id="ARBA00009477"/>
    </source>
</evidence>